<evidence type="ECO:0000256" key="2">
    <source>
        <dbReference type="ARBA" id="ARBA00022536"/>
    </source>
</evidence>
<protein>
    <submittedName>
        <fullName evidence="7">Multiple epidermal growth factor-like domains protein 6 isoform X1</fullName>
    </submittedName>
</protein>
<dbReference type="Gene3D" id="2.170.300.10">
    <property type="entry name" value="Tie2 ligand-binding domain superfamily"/>
    <property type="match status" value="2"/>
</dbReference>
<dbReference type="GO" id="GO:0005524">
    <property type="term" value="F:ATP binding"/>
    <property type="evidence" value="ECO:0007669"/>
    <property type="project" value="InterPro"/>
</dbReference>
<dbReference type="OrthoDB" id="6114964at2759"/>
<keyword evidence="3" id="KW-1133">Transmembrane helix</keyword>
<keyword evidence="6" id="KW-1185">Reference proteome</keyword>
<keyword evidence="3" id="KW-0812">Transmembrane</keyword>
<dbReference type="InterPro" id="IPR011009">
    <property type="entry name" value="Kinase-like_dom_sf"/>
</dbReference>
<dbReference type="Gene3D" id="1.10.510.10">
    <property type="entry name" value="Transferase(Phosphotransferase) domain 1"/>
    <property type="match status" value="1"/>
</dbReference>
<dbReference type="SMART" id="SM00181">
    <property type="entry name" value="EGF"/>
    <property type="match status" value="14"/>
</dbReference>
<evidence type="ECO:0000313" key="6">
    <source>
        <dbReference type="Proteomes" id="UP000694844"/>
    </source>
</evidence>
<keyword evidence="3" id="KW-0472">Membrane</keyword>
<dbReference type="InterPro" id="IPR000719">
    <property type="entry name" value="Prot_kinase_dom"/>
</dbReference>
<gene>
    <name evidence="7" type="primary">LOC111120840</name>
</gene>
<dbReference type="InterPro" id="IPR009030">
    <property type="entry name" value="Growth_fac_rcpt_cys_sf"/>
</dbReference>
<feature type="domain" description="Protein kinase" evidence="5">
    <location>
        <begin position="786"/>
        <end position="1076"/>
    </location>
</feature>
<dbReference type="GeneID" id="111120840"/>
<keyword evidence="2" id="KW-0245">EGF-like domain</keyword>
<dbReference type="InterPro" id="IPR001245">
    <property type="entry name" value="Ser-Thr/Tyr_kinase_cat_dom"/>
</dbReference>
<dbReference type="PANTHER" id="PTHR24043:SF8">
    <property type="entry name" value="EGF-LIKE DOMAIN-CONTAINING PROTEIN"/>
    <property type="match status" value="1"/>
</dbReference>
<dbReference type="SUPFAM" id="SSF57184">
    <property type="entry name" value="Growth factor receptor domain"/>
    <property type="match status" value="1"/>
</dbReference>
<dbReference type="RefSeq" id="XP_022317541.1">
    <property type="nucleotide sequence ID" value="XM_022461833.1"/>
</dbReference>
<dbReference type="AlphaFoldDB" id="A0A8B8CSX9"/>
<organism evidence="6 7">
    <name type="scientific">Crassostrea virginica</name>
    <name type="common">Eastern oyster</name>
    <dbReference type="NCBI Taxonomy" id="6565"/>
    <lineage>
        <taxon>Eukaryota</taxon>
        <taxon>Metazoa</taxon>
        <taxon>Spiralia</taxon>
        <taxon>Lophotrochozoa</taxon>
        <taxon>Mollusca</taxon>
        <taxon>Bivalvia</taxon>
        <taxon>Autobranchia</taxon>
        <taxon>Pteriomorphia</taxon>
        <taxon>Ostreida</taxon>
        <taxon>Ostreoidea</taxon>
        <taxon>Ostreidae</taxon>
        <taxon>Crassostrea</taxon>
    </lineage>
</organism>
<keyword evidence="4" id="KW-0732">Signal</keyword>
<evidence type="ECO:0000256" key="3">
    <source>
        <dbReference type="SAM" id="Phobius"/>
    </source>
</evidence>
<dbReference type="SUPFAM" id="SSF56112">
    <property type="entry name" value="Protein kinase-like (PK-like)"/>
    <property type="match status" value="1"/>
</dbReference>
<feature type="signal peptide" evidence="4">
    <location>
        <begin position="1"/>
        <end position="21"/>
    </location>
</feature>
<feature type="chain" id="PRO_5034538474" evidence="4">
    <location>
        <begin position="22"/>
        <end position="1095"/>
    </location>
</feature>
<dbReference type="GO" id="GO:0005044">
    <property type="term" value="F:scavenger receptor activity"/>
    <property type="evidence" value="ECO:0007669"/>
    <property type="project" value="InterPro"/>
</dbReference>
<evidence type="ECO:0000259" key="5">
    <source>
        <dbReference type="PROSITE" id="PS50011"/>
    </source>
</evidence>
<dbReference type="GO" id="GO:0004672">
    <property type="term" value="F:protein kinase activity"/>
    <property type="evidence" value="ECO:0007669"/>
    <property type="project" value="InterPro"/>
</dbReference>
<accession>A0A8B8CSX9</accession>
<dbReference type="InterPro" id="IPR042635">
    <property type="entry name" value="MEGF10/SREC1/2-like"/>
</dbReference>
<feature type="transmembrane region" description="Helical" evidence="3">
    <location>
        <begin position="708"/>
        <end position="732"/>
    </location>
</feature>
<evidence type="ECO:0000313" key="7">
    <source>
        <dbReference type="RefSeq" id="XP_022317541.1"/>
    </source>
</evidence>
<dbReference type="InterPro" id="IPR000742">
    <property type="entry name" value="EGF"/>
</dbReference>
<reference evidence="7" key="1">
    <citation type="submission" date="2025-08" db="UniProtKB">
        <authorList>
            <consortium name="RefSeq"/>
        </authorList>
    </citation>
    <scope>IDENTIFICATION</scope>
    <source>
        <tissue evidence="7">Whole sample</tissue>
    </source>
</reference>
<name>A0A8B8CSX9_CRAVI</name>
<dbReference type="KEGG" id="cvn:111120840"/>
<comment type="subcellular location">
    <subcellularLocation>
        <location evidence="1">Membrane</location>
        <topology evidence="1">Single-pass type I membrane protein</topology>
    </subcellularLocation>
</comment>
<evidence type="ECO:0000256" key="4">
    <source>
        <dbReference type="SAM" id="SignalP"/>
    </source>
</evidence>
<dbReference type="Proteomes" id="UP000694844">
    <property type="component" value="Chromosome 2"/>
</dbReference>
<dbReference type="PANTHER" id="PTHR24043">
    <property type="entry name" value="SCAVENGER RECEPTOR CLASS F"/>
    <property type="match status" value="1"/>
</dbReference>
<dbReference type="Pfam" id="PF07714">
    <property type="entry name" value="PK_Tyr_Ser-Thr"/>
    <property type="match status" value="1"/>
</dbReference>
<evidence type="ECO:0000256" key="1">
    <source>
        <dbReference type="ARBA" id="ARBA00004479"/>
    </source>
</evidence>
<dbReference type="GO" id="GO:0016020">
    <property type="term" value="C:membrane"/>
    <property type="evidence" value="ECO:0007669"/>
    <property type="project" value="UniProtKB-SubCell"/>
</dbReference>
<dbReference type="PROSITE" id="PS50011">
    <property type="entry name" value="PROTEIN_KINASE_DOM"/>
    <property type="match status" value="1"/>
</dbReference>
<sequence length="1095" mass="122004">MESKVHLWILLLCALIQSAFTESECNIGNCLYGEDYCVSERGCLYGCQPGYSGQHCDRTCSSGCIECRWDGHSETCTMCRPGKYGPGCTESCSSHCRINQTKCDHFGHCIYGCKLGWRGDKCDEQDCDFENCLRCDVVNKYIYCSNCTTGKFWNITAHSCVNCSNFCKGGSQACNTTTGVCLHGCQPGYFGFNCDKGCVIEHCNECRERVFSYTSNQVYCQSCDDGYYARDNICVSCTGNCVNGEFCDRNTGKCINGCAPGWYDLMCDRKCMIENCTQCVSQGNFNPPTCKQCDAGFYQNKDSCKECSPHCKGGQLACNNSDGSCTQGCQFGYYGLRCEFPCSNNCFVPGLCDENGHCIGGCQPGSFGPQCDRRCPPECSECNIFVDTGKCPDCLAGWYGALCDQRCSPYCKRNIYSNYLHCHKDNGSCVDGCIAGHYGDNCNLTCSENCPLKECYRGNGKCKYPCSSTRFGEYCEKKCPENCKFRSADKLSCNEITLMCVYGCNDGFFGDYCNKTCPSNCKNNQCDRVSGMCRECAPGFFGPSCGSLCPSNCKNGLCHFEDGYCSGGCNNNMFGRNCSSVCSAWCVGGTCFHQNGYCDQGCLGARYGMECDNVCSSKCMDSLCDQLSGRCSKGCMEGWFGEKCDFKCTLGSFGPNCDHACGKCINNQVCDYRDGACPLGCAEGWTGDTCHIALRTSENLGEKNTDTMAIAGSVTAAILLTVLTIVIVTIIVRRKHMHLCSTCSKPQKSSDPLEGQGHSPEEGIPLLTTICPWLTHQAQPDDGNTYGFQMDVGTAIRNADRDLLNTETPRDFELDRESLQVFTEVSLHQMPLDFSLHNGEYKHHSVLIKCLHKERDRNQMIRFRNELDILRSLSDVSRNIFILYGHCEDQKYEYSVFEKCDNGNLKQHLKQLRYSSQSPASATFAVKAPELISYALDVLLGIIFLKERKIIHRLGIPMNVYLFSQKRAKLANFYFAINSSMESEPEPVPRKYYPWLAVESKRKKQYSNESEVWTYGVLLLEIVCLGYPFPEEENEFYLMPPKSCDRKLLDLMESCWRLSPASRPSCQELLSQLKAIRQNLEVNQGDDSAVMTTMV</sequence>
<proteinExistence type="predicted"/>